<feature type="transmembrane region" description="Helical" evidence="1">
    <location>
        <begin position="16"/>
        <end position="34"/>
    </location>
</feature>
<protein>
    <recommendedName>
        <fullName evidence="4">DUF2982 domain-containing protein</fullName>
    </recommendedName>
</protein>
<gene>
    <name evidence="2" type="ORF">GCM10009092_05530</name>
</gene>
<accession>A0ABN0WR59</accession>
<evidence type="ECO:0000256" key="1">
    <source>
        <dbReference type="SAM" id="Phobius"/>
    </source>
</evidence>
<feature type="transmembrane region" description="Helical" evidence="1">
    <location>
        <begin position="40"/>
        <end position="61"/>
    </location>
</feature>
<dbReference type="Proteomes" id="UP001501757">
    <property type="component" value="Unassembled WGS sequence"/>
</dbReference>
<evidence type="ECO:0000313" key="3">
    <source>
        <dbReference type="Proteomes" id="UP001501757"/>
    </source>
</evidence>
<dbReference type="InterPro" id="IPR021367">
    <property type="entry name" value="DUF2982"/>
</dbReference>
<name>A0ABN0WR59_9ALTE</name>
<evidence type="ECO:0000313" key="2">
    <source>
        <dbReference type="EMBL" id="GAA0343817.1"/>
    </source>
</evidence>
<organism evidence="2 3">
    <name type="scientific">Bowmanella denitrificans</name>
    <dbReference type="NCBI Taxonomy" id="366582"/>
    <lineage>
        <taxon>Bacteria</taxon>
        <taxon>Pseudomonadati</taxon>
        <taxon>Pseudomonadota</taxon>
        <taxon>Gammaproteobacteria</taxon>
        <taxon>Alteromonadales</taxon>
        <taxon>Alteromonadaceae</taxon>
        <taxon>Bowmanella</taxon>
    </lineage>
</organism>
<keyword evidence="3" id="KW-1185">Reference proteome</keyword>
<keyword evidence="1" id="KW-1133">Transmembrane helix</keyword>
<keyword evidence="1" id="KW-0472">Membrane</keyword>
<dbReference type="Pfam" id="PF11201">
    <property type="entry name" value="DUF2982"/>
    <property type="match status" value="1"/>
</dbReference>
<evidence type="ECO:0008006" key="4">
    <source>
        <dbReference type="Google" id="ProtNLM"/>
    </source>
</evidence>
<sequence>MQEEVIHIRAGAKRNGFSLCLFGLLGLLLSALWLSFLPDWLKLAGIFLTSASLVTILVGWLKVREPVHSFELSRTSLKYLHRFGSWQIEWHNIQRVGVPRVRRGLEHQNMELVGIRIKDYEPLLNNLSPRLASNILMQQRPLLLQGEDCPSGQCYSETLLENDRYRAPGGREYTGILAMFAHRMTRIREVLGYDLFVYGSELDRSESDFVALLKACQEAQSQSE</sequence>
<dbReference type="EMBL" id="BAAAEI010000003">
    <property type="protein sequence ID" value="GAA0343817.1"/>
    <property type="molecule type" value="Genomic_DNA"/>
</dbReference>
<keyword evidence="1" id="KW-0812">Transmembrane</keyword>
<proteinExistence type="predicted"/>
<reference evidence="2 3" key="1">
    <citation type="journal article" date="2019" name="Int. J. Syst. Evol. Microbiol.">
        <title>The Global Catalogue of Microorganisms (GCM) 10K type strain sequencing project: providing services to taxonomists for standard genome sequencing and annotation.</title>
        <authorList>
            <consortium name="The Broad Institute Genomics Platform"/>
            <consortium name="The Broad Institute Genome Sequencing Center for Infectious Disease"/>
            <person name="Wu L."/>
            <person name="Ma J."/>
        </authorList>
    </citation>
    <scope>NUCLEOTIDE SEQUENCE [LARGE SCALE GENOMIC DNA]</scope>
    <source>
        <strain evidence="2 3">JCM 13378</strain>
    </source>
</reference>
<comment type="caution">
    <text evidence="2">The sequence shown here is derived from an EMBL/GenBank/DDBJ whole genome shotgun (WGS) entry which is preliminary data.</text>
</comment>